<keyword evidence="2" id="KW-0812">Transmembrane</keyword>
<dbReference type="InterPro" id="IPR004474">
    <property type="entry name" value="LytR_CpsA_psr"/>
</dbReference>
<dbReference type="RefSeq" id="WP_076767353.1">
    <property type="nucleotide sequence ID" value="NZ_MSFI01000025.1"/>
</dbReference>
<dbReference type="Pfam" id="PF03816">
    <property type="entry name" value="LytR_cpsA_psr"/>
    <property type="match status" value="1"/>
</dbReference>
<feature type="signal peptide" evidence="5">
    <location>
        <begin position="1"/>
        <end position="34"/>
    </location>
</feature>
<gene>
    <name evidence="7" type="ORF">BTO28_14060</name>
</gene>
<proteinExistence type="inferred from homology"/>
<dbReference type="STRING" id="1714355.BTO28_14060"/>
<evidence type="ECO:0000259" key="6">
    <source>
        <dbReference type="Pfam" id="PF03816"/>
    </source>
</evidence>
<comment type="caution">
    <text evidence="7">The sequence shown here is derived from an EMBL/GenBank/DDBJ whole genome shotgun (WGS) entry which is preliminary data.</text>
</comment>
<evidence type="ECO:0000256" key="1">
    <source>
        <dbReference type="ARBA" id="ARBA00006068"/>
    </source>
</evidence>
<sequence>MERTGHGKKKISKKKVLLVLVAIFFLSAAGVAFAVYNSVRTAFDGEVLQSEKRTEDLQLEGSGFTVLLMGVDERENDEGRSDTMILMSIADDSVKMLSIPRDTRVTIAEKGTEDKINHAYAFGGIDMAAKTVEDFLDMPVDYYVKMNMEGLEELVDAVGGVTVVNPFAFSYKGDVFPEGTLTLNGKEALNYSRMRYEDPQGDFGRQMRQRQVIQFIIEKGDAQWNILKYNDILDAVASNVETNLSISDMISIQKQYGNAKNNFQSEKIDGYGEIINGVYYYIVSENERKRLSSVFKEHINIP</sequence>
<keyword evidence="3" id="KW-0735">Signal-anchor</keyword>
<evidence type="ECO:0000256" key="4">
    <source>
        <dbReference type="ARBA" id="ARBA00022989"/>
    </source>
</evidence>
<dbReference type="PANTHER" id="PTHR33392">
    <property type="entry name" value="POLYISOPRENYL-TEICHOIC ACID--PEPTIDOGLYCAN TEICHOIC ACID TRANSFERASE TAGU"/>
    <property type="match status" value="1"/>
</dbReference>
<keyword evidence="8" id="KW-1185">Reference proteome</keyword>
<dbReference type="OrthoDB" id="27330at2"/>
<dbReference type="NCBIfam" id="TIGR00350">
    <property type="entry name" value="lytR_cpsA_psr"/>
    <property type="match status" value="1"/>
</dbReference>
<dbReference type="EMBL" id="MSFI01000025">
    <property type="protein sequence ID" value="OMP66125.1"/>
    <property type="molecule type" value="Genomic_DNA"/>
</dbReference>
<evidence type="ECO:0000313" key="7">
    <source>
        <dbReference type="EMBL" id="OMP66125.1"/>
    </source>
</evidence>
<evidence type="ECO:0000313" key="8">
    <source>
        <dbReference type="Proteomes" id="UP000188613"/>
    </source>
</evidence>
<name>A0A1V2A556_9BACI</name>
<keyword evidence="4" id="KW-1133">Transmembrane helix</keyword>
<keyword evidence="5" id="KW-0732">Signal</keyword>
<keyword evidence="4" id="KW-0472">Membrane</keyword>
<dbReference type="PANTHER" id="PTHR33392:SF6">
    <property type="entry name" value="POLYISOPRENYL-TEICHOIC ACID--PEPTIDOGLYCAN TEICHOIC ACID TRANSFERASE TAGU"/>
    <property type="match status" value="1"/>
</dbReference>
<dbReference type="Proteomes" id="UP000188613">
    <property type="component" value="Unassembled WGS sequence"/>
</dbReference>
<evidence type="ECO:0000256" key="3">
    <source>
        <dbReference type="ARBA" id="ARBA00022968"/>
    </source>
</evidence>
<feature type="domain" description="Cell envelope-related transcriptional attenuator" evidence="6">
    <location>
        <begin position="80"/>
        <end position="219"/>
    </location>
</feature>
<organism evidence="7 8">
    <name type="scientific">Domibacillus epiphyticus</name>
    <dbReference type="NCBI Taxonomy" id="1714355"/>
    <lineage>
        <taxon>Bacteria</taxon>
        <taxon>Bacillati</taxon>
        <taxon>Bacillota</taxon>
        <taxon>Bacilli</taxon>
        <taxon>Bacillales</taxon>
        <taxon>Bacillaceae</taxon>
        <taxon>Domibacillus</taxon>
    </lineage>
</organism>
<evidence type="ECO:0000256" key="5">
    <source>
        <dbReference type="SAM" id="SignalP"/>
    </source>
</evidence>
<accession>A0A1V2A556</accession>
<protein>
    <submittedName>
        <fullName evidence="7">LytR family transcriptional regulator</fullName>
    </submittedName>
</protein>
<reference evidence="7 8" key="1">
    <citation type="submission" date="2016-12" db="EMBL/GenBank/DDBJ databases">
        <title>Domibacillus sp. SAB 38T whole genome sequencing.</title>
        <authorList>
            <person name="Verma A."/>
            <person name="Ojha A.K."/>
            <person name="Krishnamurthi S."/>
        </authorList>
    </citation>
    <scope>NUCLEOTIDE SEQUENCE [LARGE SCALE GENOMIC DNA]</scope>
    <source>
        <strain evidence="7 8">SAB 38</strain>
    </source>
</reference>
<dbReference type="InterPro" id="IPR050922">
    <property type="entry name" value="LytR/CpsA/Psr_CW_biosynth"/>
</dbReference>
<dbReference type="Gene3D" id="3.40.630.190">
    <property type="entry name" value="LCP protein"/>
    <property type="match status" value="1"/>
</dbReference>
<feature type="chain" id="PRO_5012189008" evidence="5">
    <location>
        <begin position="35"/>
        <end position="302"/>
    </location>
</feature>
<dbReference type="AlphaFoldDB" id="A0A1V2A556"/>
<comment type="similarity">
    <text evidence="1">Belongs to the LytR/CpsA/Psr (LCP) family.</text>
</comment>
<evidence type="ECO:0000256" key="2">
    <source>
        <dbReference type="ARBA" id="ARBA00022692"/>
    </source>
</evidence>
<dbReference type="GO" id="GO:0071555">
    <property type="term" value="P:cell wall organization"/>
    <property type="evidence" value="ECO:0007669"/>
    <property type="project" value="UniProtKB-KW"/>
</dbReference>